<evidence type="ECO:0000259" key="6">
    <source>
        <dbReference type="Pfam" id="PF25917"/>
    </source>
</evidence>
<feature type="domain" description="Multidrug resistance protein MdtA-like C-terminal permuted SH3" evidence="7">
    <location>
        <begin position="285"/>
        <end position="345"/>
    </location>
</feature>
<dbReference type="InterPro" id="IPR006143">
    <property type="entry name" value="RND_pump_MFP"/>
</dbReference>
<evidence type="ECO:0000259" key="7">
    <source>
        <dbReference type="Pfam" id="PF25967"/>
    </source>
</evidence>
<name>A0A418Y399_9GAMM</name>
<organism evidence="8 9">
    <name type="scientific">Alcanivorax profundi</name>
    <dbReference type="NCBI Taxonomy" id="2338368"/>
    <lineage>
        <taxon>Bacteria</taxon>
        <taxon>Pseudomonadati</taxon>
        <taxon>Pseudomonadota</taxon>
        <taxon>Gammaproteobacteria</taxon>
        <taxon>Oceanospirillales</taxon>
        <taxon>Alcanivoracaceae</taxon>
        <taxon>Alcanivorax</taxon>
    </lineage>
</organism>
<dbReference type="InterPro" id="IPR058625">
    <property type="entry name" value="MdtA-like_BSH"/>
</dbReference>
<keyword evidence="9" id="KW-1185">Reference proteome</keyword>
<protein>
    <submittedName>
        <fullName evidence="8">Efflux RND transporter periplasmic adaptor subunit</fullName>
    </submittedName>
</protein>
<feature type="domain" description="Multidrug resistance protein MdtA-like barrel-sandwich hybrid" evidence="6">
    <location>
        <begin position="56"/>
        <end position="188"/>
    </location>
</feature>
<dbReference type="Gene3D" id="2.40.30.170">
    <property type="match status" value="1"/>
</dbReference>
<feature type="signal peptide" evidence="5">
    <location>
        <begin position="1"/>
        <end position="22"/>
    </location>
</feature>
<keyword evidence="5" id="KW-0732">Signal</keyword>
<dbReference type="Proteomes" id="UP000283734">
    <property type="component" value="Unassembled WGS sequence"/>
</dbReference>
<dbReference type="SUPFAM" id="SSF111369">
    <property type="entry name" value="HlyD-like secretion proteins"/>
    <property type="match status" value="1"/>
</dbReference>
<comment type="subcellular location">
    <subcellularLocation>
        <location evidence="1">Cell envelope</location>
    </subcellularLocation>
</comment>
<dbReference type="NCBIfam" id="TIGR01730">
    <property type="entry name" value="RND_mfp"/>
    <property type="match status" value="1"/>
</dbReference>
<evidence type="ECO:0000313" key="9">
    <source>
        <dbReference type="Proteomes" id="UP000283734"/>
    </source>
</evidence>
<evidence type="ECO:0000256" key="2">
    <source>
        <dbReference type="ARBA" id="ARBA00009477"/>
    </source>
</evidence>
<dbReference type="PANTHER" id="PTHR30469">
    <property type="entry name" value="MULTIDRUG RESISTANCE PROTEIN MDTA"/>
    <property type="match status" value="1"/>
</dbReference>
<comment type="caution">
    <text evidence="8">The sequence shown here is derived from an EMBL/GenBank/DDBJ whole genome shotgun (WGS) entry which is preliminary data.</text>
</comment>
<accession>A0A418Y399</accession>
<dbReference type="Gene3D" id="2.40.420.20">
    <property type="match status" value="1"/>
</dbReference>
<dbReference type="InterPro" id="IPR058627">
    <property type="entry name" value="MdtA-like_C"/>
</dbReference>
<keyword evidence="4" id="KW-0175">Coiled coil</keyword>
<evidence type="ECO:0000256" key="5">
    <source>
        <dbReference type="SAM" id="SignalP"/>
    </source>
</evidence>
<evidence type="ECO:0000256" key="1">
    <source>
        <dbReference type="ARBA" id="ARBA00004196"/>
    </source>
</evidence>
<dbReference type="Gene3D" id="1.10.287.470">
    <property type="entry name" value="Helix hairpin bin"/>
    <property type="match status" value="1"/>
</dbReference>
<feature type="chain" id="PRO_5019323999" evidence="5">
    <location>
        <begin position="23"/>
        <end position="359"/>
    </location>
</feature>
<comment type="similarity">
    <text evidence="2">Belongs to the membrane fusion protein (MFP) (TC 8.A.1) family.</text>
</comment>
<evidence type="ECO:0000313" key="8">
    <source>
        <dbReference type="EMBL" id="RJG20012.1"/>
    </source>
</evidence>
<gene>
    <name evidence="8" type="ORF">D4A39_04020</name>
</gene>
<evidence type="ECO:0000256" key="3">
    <source>
        <dbReference type="ARBA" id="ARBA00022448"/>
    </source>
</evidence>
<dbReference type="AlphaFoldDB" id="A0A418Y399"/>
<feature type="coiled-coil region" evidence="4">
    <location>
        <begin position="93"/>
        <end position="120"/>
    </location>
</feature>
<dbReference type="Pfam" id="PF25917">
    <property type="entry name" value="BSH_RND"/>
    <property type="match status" value="1"/>
</dbReference>
<proteinExistence type="inferred from homology"/>
<dbReference type="PANTHER" id="PTHR30469:SF15">
    <property type="entry name" value="HLYD FAMILY OF SECRETION PROTEINS"/>
    <property type="match status" value="1"/>
</dbReference>
<evidence type="ECO:0000256" key="4">
    <source>
        <dbReference type="SAM" id="Coils"/>
    </source>
</evidence>
<sequence length="359" mass="38038">MLLRALRSTWLVTGLLPCFVLAADPVPVSVAPVEMQQPVRELLINGTLAADQASRLSPSVSGLVSRLHVDIGSRVESGDVLLELDPELNRLALQQARATFKQQQTTLADLERQLAEASSLIAKRSIAASEVRSLEAQVEAGKAALAASQADVGRQQALLARHTLKAPFSGVISGKLTEVGEWVTPGTPVLDLVGTGQLHADFAVPQRYYSQISSKTALTVRQENALSGLSDDADGIVASIAAIVPVSDPSARTFTLRASVDAEGLTPGMAVFGTLAIQSQQAEPVVPRDALLRDVQGNVSVWLAVEDEEHGLVAQRRAIKVRPGQSDPVIVTDGLRQGDQVVIRGNESLREGDAVLVAQ</sequence>
<dbReference type="Pfam" id="PF25967">
    <property type="entry name" value="RND-MFP_C"/>
    <property type="match status" value="1"/>
</dbReference>
<keyword evidence="3" id="KW-0813">Transport</keyword>
<dbReference type="GO" id="GO:0015562">
    <property type="term" value="F:efflux transmembrane transporter activity"/>
    <property type="evidence" value="ECO:0007669"/>
    <property type="project" value="TreeGrafter"/>
</dbReference>
<reference evidence="8 9" key="1">
    <citation type="submission" date="2018-09" db="EMBL/GenBank/DDBJ databases">
        <title>Alcanivorax profundi sp. nov., isolated from 1000 m-depth seawater of the Mariana Trench.</title>
        <authorList>
            <person name="Liu J."/>
        </authorList>
    </citation>
    <scope>NUCLEOTIDE SEQUENCE [LARGE SCALE GENOMIC DNA]</scope>
    <source>
        <strain evidence="8 9">MTEO17</strain>
    </source>
</reference>
<dbReference type="Gene3D" id="2.40.50.100">
    <property type="match status" value="1"/>
</dbReference>
<dbReference type="RefSeq" id="WP_022984134.1">
    <property type="nucleotide sequence ID" value="NZ_QYYA01000001.1"/>
</dbReference>
<dbReference type="GO" id="GO:1990281">
    <property type="term" value="C:efflux pump complex"/>
    <property type="evidence" value="ECO:0007669"/>
    <property type="project" value="TreeGrafter"/>
</dbReference>
<dbReference type="EMBL" id="QYYA01000001">
    <property type="protein sequence ID" value="RJG20012.1"/>
    <property type="molecule type" value="Genomic_DNA"/>
</dbReference>
<dbReference type="OrthoDB" id="9806939at2"/>